<organism evidence="3 4">
    <name type="scientific">Rhinocladiella mackenziei CBS 650.93</name>
    <dbReference type="NCBI Taxonomy" id="1442369"/>
    <lineage>
        <taxon>Eukaryota</taxon>
        <taxon>Fungi</taxon>
        <taxon>Dikarya</taxon>
        <taxon>Ascomycota</taxon>
        <taxon>Pezizomycotina</taxon>
        <taxon>Eurotiomycetes</taxon>
        <taxon>Chaetothyriomycetidae</taxon>
        <taxon>Chaetothyriales</taxon>
        <taxon>Herpotrichiellaceae</taxon>
        <taxon>Rhinocladiella</taxon>
    </lineage>
</organism>
<gene>
    <name evidence="3" type="ORF">Z518_01764</name>
</gene>
<evidence type="ECO:0000259" key="2">
    <source>
        <dbReference type="Pfam" id="PF14040"/>
    </source>
</evidence>
<keyword evidence="1" id="KW-0732">Signal</keyword>
<dbReference type="STRING" id="1442369.A0A0D2JMI3"/>
<accession>A0A0D2JMI3</accession>
<evidence type="ECO:0000313" key="4">
    <source>
        <dbReference type="Proteomes" id="UP000053617"/>
    </source>
</evidence>
<dbReference type="Proteomes" id="UP000053617">
    <property type="component" value="Unassembled WGS sequence"/>
</dbReference>
<name>A0A0D2JMI3_9EURO</name>
<dbReference type="Pfam" id="PF14040">
    <property type="entry name" value="DNase_NucA_NucB"/>
    <property type="match status" value="1"/>
</dbReference>
<sequence>MYPSHLLGLVVWTFLTYLSVSFGRPLHSLDQITDVLTGLSIKEDVVQPRQAPPVVEIDCTSTSSGGDIEDICNMDCYAILCLKKPSTLTRNSNGKRHNRQMSGANVTPFSGNSLALASRGVTRLNDSTISAEEFPFAATDQGGSGNPNNDNTPQIQWAVVGGVERVAQLRQGGRLNAEFDRAQVNNGEDFQIRFKSNAEFCVALNKDPPDTSVCQNSNPKPDSPLVRVFYRSTPATTYVQFLPARPGVGIYKDILG</sequence>
<dbReference type="InterPro" id="IPR029476">
    <property type="entry name" value="DNase_NucA_NucB"/>
</dbReference>
<dbReference type="VEuPathDB" id="FungiDB:Z518_01764"/>
<feature type="signal peptide" evidence="1">
    <location>
        <begin position="1"/>
        <end position="23"/>
    </location>
</feature>
<feature type="domain" description="Deoxyribonuclease NucA/NucB" evidence="2">
    <location>
        <begin position="76"/>
        <end position="192"/>
    </location>
</feature>
<evidence type="ECO:0000256" key="1">
    <source>
        <dbReference type="SAM" id="SignalP"/>
    </source>
</evidence>
<dbReference type="EMBL" id="KN847475">
    <property type="protein sequence ID" value="KIX10680.1"/>
    <property type="molecule type" value="Genomic_DNA"/>
</dbReference>
<proteinExistence type="predicted"/>
<protein>
    <recommendedName>
        <fullName evidence="2">Deoxyribonuclease NucA/NucB domain-containing protein</fullName>
    </recommendedName>
</protein>
<evidence type="ECO:0000313" key="3">
    <source>
        <dbReference type="EMBL" id="KIX10680.1"/>
    </source>
</evidence>
<feature type="chain" id="PRO_5002245500" description="Deoxyribonuclease NucA/NucB domain-containing protein" evidence="1">
    <location>
        <begin position="24"/>
        <end position="256"/>
    </location>
</feature>
<reference evidence="3 4" key="1">
    <citation type="submission" date="2015-01" db="EMBL/GenBank/DDBJ databases">
        <title>The Genome Sequence of Rhinocladiella mackenzie CBS 650.93.</title>
        <authorList>
            <consortium name="The Broad Institute Genomics Platform"/>
            <person name="Cuomo C."/>
            <person name="de Hoog S."/>
            <person name="Gorbushina A."/>
            <person name="Stielow B."/>
            <person name="Teixiera M."/>
            <person name="Abouelleil A."/>
            <person name="Chapman S.B."/>
            <person name="Priest M."/>
            <person name="Young S.K."/>
            <person name="Wortman J."/>
            <person name="Nusbaum C."/>
            <person name="Birren B."/>
        </authorList>
    </citation>
    <scope>NUCLEOTIDE SEQUENCE [LARGE SCALE GENOMIC DNA]</scope>
    <source>
        <strain evidence="3 4">CBS 650.93</strain>
    </source>
</reference>
<keyword evidence="4" id="KW-1185">Reference proteome</keyword>
<dbReference type="OrthoDB" id="2748312at2759"/>
<dbReference type="HOGENOM" id="CLU_1086438_0_0_1"/>
<dbReference type="GeneID" id="25289835"/>
<dbReference type="RefSeq" id="XP_013277816.1">
    <property type="nucleotide sequence ID" value="XM_013422362.1"/>
</dbReference>
<dbReference type="AlphaFoldDB" id="A0A0D2JMI3"/>